<dbReference type="HOGENOM" id="CLU_035509_14_1_1"/>
<keyword evidence="1" id="KW-0472">Membrane</keyword>
<sequence>MTYMLVQIILQMRLYALYNRSKRVMFVVVSGFVVETAIMFVLCIFSATGNLLTDEDMDIYTMFSTSLTYDLLLFSLALWAAIQCSRCSSLATWNGARRLRVILIEGNVIYFLAMLFQKLVFTPLSLAKPDVGFICLSSNFFCCLVSITGCQLILDIRRQIHTLIVFRDPITRNSTDYDTASE</sequence>
<keyword evidence="3" id="KW-1185">Reference proteome</keyword>
<dbReference type="OrthoDB" id="2631138at2759"/>
<reference evidence="2 3" key="1">
    <citation type="submission" date="2014-04" db="EMBL/GenBank/DDBJ databases">
        <authorList>
            <consortium name="DOE Joint Genome Institute"/>
            <person name="Kuo A."/>
            <person name="Kohler A."/>
            <person name="Nagy L.G."/>
            <person name="Floudas D."/>
            <person name="Copeland A."/>
            <person name="Barry K.W."/>
            <person name="Cichocki N."/>
            <person name="Veneault-Fourrey C."/>
            <person name="LaButti K."/>
            <person name="Lindquist E.A."/>
            <person name="Lipzen A."/>
            <person name="Lundell T."/>
            <person name="Morin E."/>
            <person name="Murat C."/>
            <person name="Sun H."/>
            <person name="Tunlid A."/>
            <person name="Henrissat B."/>
            <person name="Grigoriev I.V."/>
            <person name="Hibbett D.S."/>
            <person name="Martin F."/>
            <person name="Nordberg H.P."/>
            <person name="Cantor M.N."/>
            <person name="Hua S.X."/>
        </authorList>
    </citation>
    <scope>NUCLEOTIDE SEQUENCE [LARGE SCALE GENOMIC DNA]</scope>
    <source>
        <strain evidence="2 3">Foug A</strain>
    </source>
</reference>
<dbReference type="AlphaFoldDB" id="A0A0C3ABX6"/>
<gene>
    <name evidence="2" type="ORF">SCLCIDRAFT_799351</name>
</gene>
<protein>
    <submittedName>
        <fullName evidence="2">Uncharacterized protein</fullName>
    </submittedName>
</protein>
<proteinExistence type="predicted"/>
<feature type="transmembrane region" description="Helical" evidence="1">
    <location>
        <begin position="101"/>
        <end position="119"/>
    </location>
</feature>
<dbReference type="InParanoid" id="A0A0C3ABX6"/>
<evidence type="ECO:0000256" key="1">
    <source>
        <dbReference type="SAM" id="Phobius"/>
    </source>
</evidence>
<evidence type="ECO:0000313" key="2">
    <source>
        <dbReference type="EMBL" id="KIM62427.1"/>
    </source>
</evidence>
<name>A0A0C3ABX6_9AGAM</name>
<keyword evidence="1" id="KW-0812">Transmembrane</keyword>
<evidence type="ECO:0000313" key="3">
    <source>
        <dbReference type="Proteomes" id="UP000053989"/>
    </source>
</evidence>
<organism evidence="2 3">
    <name type="scientific">Scleroderma citrinum Foug A</name>
    <dbReference type="NCBI Taxonomy" id="1036808"/>
    <lineage>
        <taxon>Eukaryota</taxon>
        <taxon>Fungi</taxon>
        <taxon>Dikarya</taxon>
        <taxon>Basidiomycota</taxon>
        <taxon>Agaricomycotina</taxon>
        <taxon>Agaricomycetes</taxon>
        <taxon>Agaricomycetidae</taxon>
        <taxon>Boletales</taxon>
        <taxon>Sclerodermatineae</taxon>
        <taxon>Sclerodermataceae</taxon>
        <taxon>Scleroderma</taxon>
    </lineage>
</organism>
<dbReference type="EMBL" id="KN822042">
    <property type="protein sequence ID" value="KIM62427.1"/>
    <property type="molecule type" value="Genomic_DNA"/>
</dbReference>
<feature type="transmembrane region" description="Helical" evidence="1">
    <location>
        <begin position="59"/>
        <end position="80"/>
    </location>
</feature>
<reference evidence="3" key="2">
    <citation type="submission" date="2015-01" db="EMBL/GenBank/DDBJ databases">
        <title>Evolutionary Origins and Diversification of the Mycorrhizal Mutualists.</title>
        <authorList>
            <consortium name="DOE Joint Genome Institute"/>
            <consortium name="Mycorrhizal Genomics Consortium"/>
            <person name="Kohler A."/>
            <person name="Kuo A."/>
            <person name="Nagy L.G."/>
            <person name="Floudas D."/>
            <person name="Copeland A."/>
            <person name="Barry K.W."/>
            <person name="Cichocki N."/>
            <person name="Veneault-Fourrey C."/>
            <person name="LaButti K."/>
            <person name="Lindquist E.A."/>
            <person name="Lipzen A."/>
            <person name="Lundell T."/>
            <person name="Morin E."/>
            <person name="Murat C."/>
            <person name="Riley R."/>
            <person name="Ohm R."/>
            <person name="Sun H."/>
            <person name="Tunlid A."/>
            <person name="Henrissat B."/>
            <person name="Grigoriev I.V."/>
            <person name="Hibbett D.S."/>
            <person name="Martin F."/>
        </authorList>
    </citation>
    <scope>NUCLEOTIDE SEQUENCE [LARGE SCALE GENOMIC DNA]</scope>
    <source>
        <strain evidence="3">Foug A</strain>
    </source>
</reference>
<accession>A0A0C3ABX6</accession>
<dbReference type="Proteomes" id="UP000053989">
    <property type="component" value="Unassembled WGS sequence"/>
</dbReference>
<feature type="transmembrane region" description="Helical" evidence="1">
    <location>
        <begin position="24"/>
        <end position="47"/>
    </location>
</feature>
<keyword evidence="1" id="KW-1133">Transmembrane helix</keyword>
<feature type="transmembrane region" description="Helical" evidence="1">
    <location>
        <begin position="131"/>
        <end position="154"/>
    </location>
</feature>